<dbReference type="SMART" id="SM00367">
    <property type="entry name" value="LRR_CC"/>
    <property type="match status" value="3"/>
</dbReference>
<gene>
    <name evidence="5" type="ORF">ElyMa_002729700</name>
</gene>
<dbReference type="EC" id="2.7.1.160" evidence="2"/>
<dbReference type="SUPFAM" id="SSF56399">
    <property type="entry name" value="ADP-ribosylation"/>
    <property type="match status" value="1"/>
</dbReference>
<comment type="catalytic activity">
    <reaction evidence="3">
        <text>2'-phospho-[ligated tRNA] + NAD(+) = mature tRNA + ADP-alpha-D-ribose 1'',2''-cyclic phosphate + nicotinamide</text>
        <dbReference type="Rhea" id="RHEA:23324"/>
        <dbReference type="Rhea" id="RHEA-COMP:11106"/>
        <dbReference type="Rhea" id="RHEA-COMP:11107"/>
        <dbReference type="ChEBI" id="CHEBI:17154"/>
        <dbReference type="ChEBI" id="CHEBI:57540"/>
        <dbReference type="ChEBI" id="CHEBI:76596"/>
        <dbReference type="ChEBI" id="CHEBI:82883"/>
        <dbReference type="ChEBI" id="CHEBI:85027"/>
        <dbReference type="EC" id="2.7.1.160"/>
    </reaction>
</comment>
<dbReference type="Gene3D" id="3.80.10.10">
    <property type="entry name" value="Ribonuclease Inhibitor"/>
    <property type="match status" value="1"/>
</dbReference>
<accession>A0AAV4HF01</accession>
<evidence type="ECO:0000256" key="3">
    <source>
        <dbReference type="ARBA" id="ARBA00047949"/>
    </source>
</evidence>
<dbReference type="Gene3D" id="1.10.10.970">
    <property type="entry name" value="RNA 2'-phosphotransferase, Tpt1/KptA family, N-terminal domain"/>
    <property type="match status" value="1"/>
</dbReference>
<sequence>MSKADRNHSNDLITSWEKKKLTKRLSKRLAYILRYGAITEGLDVDENGYVSLVHLCTTRLLQSYSEAEVLEYIKSSTSYKHTKRYDYHERNGQIYVRAAYLRNFEKSVFHRNTNVKTLFEFSVSCILDNLDDFDLEDFPDEHILRMMIRRLKIEKKLSSKALRVLLAPTITHLDLEGIYLNNNILRLVWTQCPHLKAVSLRDCGYIITDTVLAQFTKNLPCLEKLNLCRCTHLTNKSLTTLVKNLPQLHTLHITRVPSLTFKSVLEFLQKSSAIKFLDVYYLRTTPEEYNCLVEIAQTKKMTLLLREPKKTDHEMVKEEFDVEEGDGCLGQLTDPGYINTENDDDDNDEEEEEEDGEEWESDNDPSSDEDDNIMLVGLLNEIWSDQEEDELSLGC</sequence>
<protein>
    <recommendedName>
        <fullName evidence="2">2'-phosphotransferase</fullName>
        <ecNumber evidence="2">2.7.1.160</ecNumber>
    </recommendedName>
</protein>
<dbReference type="EMBL" id="BMAT01005602">
    <property type="protein sequence ID" value="GFR96803.1"/>
    <property type="molecule type" value="Genomic_DNA"/>
</dbReference>
<dbReference type="InterPro" id="IPR002745">
    <property type="entry name" value="Ptrans_KptA/Tpt1"/>
</dbReference>
<comment type="caution">
    <text evidence="5">The sequence shown here is derived from an EMBL/GenBank/DDBJ whole genome shotgun (WGS) entry which is preliminary data.</text>
</comment>
<dbReference type="InterPro" id="IPR050648">
    <property type="entry name" value="F-box_LRR-repeat"/>
</dbReference>
<proteinExistence type="predicted"/>
<dbReference type="PANTHER" id="PTHR13382">
    <property type="entry name" value="MITOCHONDRIAL ATP SYNTHASE COUPLING FACTOR B"/>
    <property type="match status" value="1"/>
</dbReference>
<reference evidence="5 6" key="1">
    <citation type="journal article" date="2021" name="Elife">
        <title>Chloroplast acquisition without the gene transfer in kleptoplastic sea slugs, Plakobranchus ocellatus.</title>
        <authorList>
            <person name="Maeda T."/>
            <person name="Takahashi S."/>
            <person name="Yoshida T."/>
            <person name="Shimamura S."/>
            <person name="Takaki Y."/>
            <person name="Nagai Y."/>
            <person name="Toyoda A."/>
            <person name="Suzuki Y."/>
            <person name="Arimoto A."/>
            <person name="Ishii H."/>
            <person name="Satoh N."/>
            <person name="Nishiyama T."/>
            <person name="Hasebe M."/>
            <person name="Maruyama T."/>
            <person name="Minagawa J."/>
            <person name="Obokata J."/>
            <person name="Shigenobu S."/>
        </authorList>
    </citation>
    <scope>NUCLEOTIDE SEQUENCE [LARGE SCALE GENOMIC DNA]</scope>
</reference>
<dbReference type="SUPFAM" id="SSF52047">
    <property type="entry name" value="RNI-like"/>
    <property type="match status" value="1"/>
</dbReference>
<dbReference type="InterPro" id="IPR042080">
    <property type="entry name" value="RNA_2'-PTrans_N"/>
</dbReference>
<evidence type="ECO:0000313" key="6">
    <source>
        <dbReference type="Proteomes" id="UP000762676"/>
    </source>
</evidence>
<dbReference type="GO" id="GO:0005737">
    <property type="term" value="C:cytoplasm"/>
    <property type="evidence" value="ECO:0007669"/>
    <property type="project" value="TreeGrafter"/>
</dbReference>
<evidence type="ECO:0000313" key="5">
    <source>
        <dbReference type="EMBL" id="GFR96803.1"/>
    </source>
</evidence>
<comment type="function">
    <text evidence="1">Catalyzes the last step of tRNA splicing, the transfer of the splice junction 2'-phosphate from ligated tRNA to NAD to produce ADP-ribose 1''-2'' cyclic phosphate.</text>
</comment>
<evidence type="ECO:0000256" key="2">
    <source>
        <dbReference type="ARBA" id="ARBA00012007"/>
    </source>
</evidence>
<organism evidence="5 6">
    <name type="scientific">Elysia marginata</name>
    <dbReference type="NCBI Taxonomy" id="1093978"/>
    <lineage>
        <taxon>Eukaryota</taxon>
        <taxon>Metazoa</taxon>
        <taxon>Spiralia</taxon>
        <taxon>Lophotrochozoa</taxon>
        <taxon>Mollusca</taxon>
        <taxon>Gastropoda</taxon>
        <taxon>Heterobranchia</taxon>
        <taxon>Euthyneura</taxon>
        <taxon>Panpulmonata</taxon>
        <taxon>Sacoglossa</taxon>
        <taxon>Placobranchoidea</taxon>
        <taxon>Plakobranchidae</taxon>
        <taxon>Elysia</taxon>
    </lineage>
</organism>
<name>A0AAV4HF01_9GAST</name>
<dbReference type="GO" id="GO:0000215">
    <property type="term" value="F:tRNA 2'-phosphotransferase activity"/>
    <property type="evidence" value="ECO:0007669"/>
    <property type="project" value="UniProtKB-EC"/>
</dbReference>
<dbReference type="Pfam" id="PF01885">
    <property type="entry name" value="PTS_2-RNA"/>
    <property type="match status" value="1"/>
</dbReference>
<dbReference type="AlphaFoldDB" id="A0AAV4HF01"/>
<evidence type="ECO:0000256" key="1">
    <source>
        <dbReference type="ARBA" id="ARBA00003343"/>
    </source>
</evidence>
<feature type="region of interest" description="Disordered" evidence="4">
    <location>
        <begin position="319"/>
        <end position="373"/>
    </location>
</feature>
<dbReference type="Proteomes" id="UP000762676">
    <property type="component" value="Unassembled WGS sequence"/>
</dbReference>
<dbReference type="InterPro" id="IPR032675">
    <property type="entry name" value="LRR_dom_sf"/>
</dbReference>
<feature type="compositionally biased region" description="Acidic residues" evidence="4">
    <location>
        <begin position="341"/>
        <end position="372"/>
    </location>
</feature>
<dbReference type="InterPro" id="IPR006553">
    <property type="entry name" value="Leu-rich_rpt_Cys-con_subtyp"/>
</dbReference>
<evidence type="ECO:0000256" key="4">
    <source>
        <dbReference type="SAM" id="MobiDB-lite"/>
    </source>
</evidence>
<keyword evidence="6" id="KW-1185">Reference proteome</keyword>